<dbReference type="Pfam" id="PF19577">
    <property type="entry name" value="DcaP"/>
    <property type="match status" value="1"/>
</dbReference>
<dbReference type="RefSeq" id="WP_136083341.1">
    <property type="nucleotide sequence ID" value="NZ_CAAHFG010000005.1"/>
</dbReference>
<gene>
    <name evidence="2" type="ORF">PDESU_06482</name>
</gene>
<protein>
    <recommendedName>
        <fullName evidence="4">Porin domain-containing protein</fullName>
    </recommendedName>
</protein>
<accession>A0A6C2UCL3</accession>
<feature type="chain" id="PRO_5025396600" description="Porin domain-containing protein" evidence="1">
    <location>
        <begin position="20"/>
        <end position="397"/>
    </location>
</feature>
<evidence type="ECO:0000256" key="1">
    <source>
        <dbReference type="SAM" id="SignalP"/>
    </source>
</evidence>
<name>A0A6C2UCL3_PONDE</name>
<dbReference type="InterPro" id="IPR045748">
    <property type="entry name" value="DcaP"/>
</dbReference>
<keyword evidence="3" id="KW-1185">Reference proteome</keyword>
<dbReference type="Proteomes" id="UP000366872">
    <property type="component" value="Unassembled WGS sequence"/>
</dbReference>
<dbReference type="AlphaFoldDB" id="A0A6C2UCL3"/>
<dbReference type="SUPFAM" id="SSF56935">
    <property type="entry name" value="Porins"/>
    <property type="match status" value="1"/>
</dbReference>
<keyword evidence="1" id="KW-0732">Signal</keyword>
<organism evidence="2 3">
    <name type="scientific">Pontiella desulfatans</name>
    <dbReference type="NCBI Taxonomy" id="2750659"/>
    <lineage>
        <taxon>Bacteria</taxon>
        <taxon>Pseudomonadati</taxon>
        <taxon>Kiritimatiellota</taxon>
        <taxon>Kiritimatiellia</taxon>
        <taxon>Kiritimatiellales</taxon>
        <taxon>Pontiellaceae</taxon>
        <taxon>Pontiella</taxon>
    </lineage>
</organism>
<evidence type="ECO:0008006" key="4">
    <source>
        <dbReference type="Google" id="ProtNLM"/>
    </source>
</evidence>
<evidence type="ECO:0000313" key="3">
    <source>
        <dbReference type="Proteomes" id="UP000366872"/>
    </source>
</evidence>
<sequence length="397" mass="43866">MKKPLSLCIAIGVAGAAHAELELGETKMDIYGHVMLDMGYQAKQNDPNWFDVVRPAKLPVYQDQYGADGNWFMGVRQSRLGFKTSTPLGDEEIKTIFEFELFGTGVDEGQTTFRLRHAYGEYKHFGAGQYWSVFMDPDVFPNTIEYWGPSGMIFYRNVQFRYIPVKADHDYVAVSLEKPGGSGDPGYEGASFANTAAHYPLPDLAAHYRHMQDWGHVQLAGILRYGELEDQGGGVEDEFIGWGLNLSGNYKIKADTVRLQLLYGEGVGNYLNDGAPDVGATGAGQAETLPLLGIVAFYDHSWSDKLTTSLGYSMYNIDNSSAQTASAFKTGHYALANVLHHPTPNLTYGLELQYGKRENKGDGQMEDVDGDGTAELIESFDDIRIQFSVKFAFGTSL</sequence>
<feature type="signal peptide" evidence="1">
    <location>
        <begin position="1"/>
        <end position="19"/>
    </location>
</feature>
<proteinExistence type="predicted"/>
<reference evidence="2 3" key="1">
    <citation type="submission" date="2019-04" db="EMBL/GenBank/DDBJ databases">
        <authorList>
            <person name="Van Vliet M D."/>
        </authorList>
    </citation>
    <scope>NUCLEOTIDE SEQUENCE [LARGE SCALE GENOMIC DNA]</scope>
    <source>
        <strain evidence="2 3">F1</strain>
    </source>
</reference>
<evidence type="ECO:0000313" key="2">
    <source>
        <dbReference type="EMBL" id="VGO17880.1"/>
    </source>
</evidence>
<dbReference type="EMBL" id="CAAHFG010000005">
    <property type="protein sequence ID" value="VGO17880.1"/>
    <property type="molecule type" value="Genomic_DNA"/>
</dbReference>
<dbReference type="InterPro" id="IPR023614">
    <property type="entry name" value="Porin_dom_sf"/>
</dbReference>
<dbReference type="Gene3D" id="2.40.160.10">
    <property type="entry name" value="Porin"/>
    <property type="match status" value="1"/>
</dbReference>